<dbReference type="AlphaFoldDB" id="E9I6Y3"/>
<name>E9I6Y3_DAPPU</name>
<dbReference type="InParanoid" id="E9I6Y3"/>
<accession>E9I6Y3</accession>
<keyword evidence="3" id="KW-1185">Reference proteome</keyword>
<reference evidence="2 3" key="1">
    <citation type="journal article" date="2011" name="Science">
        <title>The ecoresponsive genome of Daphnia pulex.</title>
        <authorList>
            <person name="Colbourne J.K."/>
            <person name="Pfrender M.E."/>
            <person name="Gilbert D."/>
            <person name="Thomas W.K."/>
            <person name="Tucker A."/>
            <person name="Oakley T.H."/>
            <person name="Tokishita S."/>
            <person name="Aerts A."/>
            <person name="Arnold G.J."/>
            <person name="Basu M.K."/>
            <person name="Bauer D.J."/>
            <person name="Caceres C.E."/>
            <person name="Carmel L."/>
            <person name="Casola C."/>
            <person name="Choi J.H."/>
            <person name="Detter J.C."/>
            <person name="Dong Q."/>
            <person name="Dusheyko S."/>
            <person name="Eads B.D."/>
            <person name="Frohlich T."/>
            <person name="Geiler-Samerotte K.A."/>
            <person name="Gerlach D."/>
            <person name="Hatcher P."/>
            <person name="Jogdeo S."/>
            <person name="Krijgsveld J."/>
            <person name="Kriventseva E.V."/>
            <person name="Kultz D."/>
            <person name="Laforsch C."/>
            <person name="Lindquist E."/>
            <person name="Lopez J."/>
            <person name="Manak J.R."/>
            <person name="Muller J."/>
            <person name="Pangilinan J."/>
            <person name="Patwardhan R.P."/>
            <person name="Pitluck S."/>
            <person name="Pritham E.J."/>
            <person name="Rechtsteiner A."/>
            <person name="Rho M."/>
            <person name="Rogozin I.B."/>
            <person name="Sakarya O."/>
            <person name="Salamov A."/>
            <person name="Schaack S."/>
            <person name="Shapiro H."/>
            <person name="Shiga Y."/>
            <person name="Skalitzky C."/>
            <person name="Smith Z."/>
            <person name="Souvorov A."/>
            <person name="Sung W."/>
            <person name="Tang Z."/>
            <person name="Tsuchiya D."/>
            <person name="Tu H."/>
            <person name="Vos H."/>
            <person name="Wang M."/>
            <person name="Wolf Y.I."/>
            <person name="Yamagata H."/>
            <person name="Yamada T."/>
            <person name="Ye Y."/>
            <person name="Shaw J.R."/>
            <person name="Andrews J."/>
            <person name="Crease T.J."/>
            <person name="Tang H."/>
            <person name="Lucas S.M."/>
            <person name="Robertson H.M."/>
            <person name="Bork P."/>
            <person name="Koonin E.V."/>
            <person name="Zdobnov E.M."/>
            <person name="Grigoriev I.V."/>
            <person name="Lynch M."/>
            <person name="Boore J.L."/>
        </authorList>
    </citation>
    <scope>NUCLEOTIDE SEQUENCE [LARGE SCALE GENOMIC DNA]</scope>
</reference>
<dbReference type="Proteomes" id="UP000000305">
    <property type="component" value="Unassembled WGS sequence"/>
</dbReference>
<evidence type="ECO:0000256" key="1">
    <source>
        <dbReference type="SAM" id="MobiDB-lite"/>
    </source>
</evidence>
<feature type="compositionally biased region" description="Polar residues" evidence="1">
    <location>
        <begin position="141"/>
        <end position="152"/>
    </location>
</feature>
<dbReference type="eggNOG" id="ENOG502SWWP">
    <property type="taxonomic scope" value="Eukaryota"/>
</dbReference>
<dbReference type="KEGG" id="dpx:DAPPUDRAFT_344450"/>
<feature type="non-terminal residue" evidence="2">
    <location>
        <position position="179"/>
    </location>
</feature>
<gene>
    <name evidence="2" type="ORF">DAPPUDRAFT_344450</name>
</gene>
<proteinExistence type="predicted"/>
<sequence length="179" mass="20750">MKPRTPSLPATDVQRKFYGESFASERLQILQKAREIAKANIEKSQEKYKHQHDKKAEPHSFSIGQQVWYSQTDFLNVNRKLAPKWIGPATIIEVNDSVAKIKLQNNRTKMLNVKRLKLFIPKEDLLDDQDEQDEQNDADNSTSNEKINLDAFQNNRPRTRAWAKLINNDAASTLIEEEM</sequence>
<dbReference type="OrthoDB" id="413122at2759"/>
<feature type="region of interest" description="Disordered" evidence="1">
    <location>
        <begin position="127"/>
        <end position="152"/>
    </location>
</feature>
<protein>
    <submittedName>
        <fullName evidence="2">Uncharacterized protein</fullName>
    </submittedName>
</protein>
<evidence type="ECO:0000313" key="2">
    <source>
        <dbReference type="EMBL" id="EFX60247.1"/>
    </source>
</evidence>
<dbReference type="Gene3D" id="2.30.30.850">
    <property type="match status" value="1"/>
</dbReference>
<dbReference type="EMBL" id="GL736783">
    <property type="protein sequence ID" value="EFX60247.1"/>
    <property type="molecule type" value="Genomic_DNA"/>
</dbReference>
<feature type="compositionally biased region" description="Acidic residues" evidence="1">
    <location>
        <begin position="127"/>
        <end position="137"/>
    </location>
</feature>
<dbReference type="HOGENOM" id="CLU_1507068_0_0_1"/>
<evidence type="ECO:0000313" key="3">
    <source>
        <dbReference type="Proteomes" id="UP000000305"/>
    </source>
</evidence>
<organism evidence="2 3">
    <name type="scientific">Daphnia pulex</name>
    <name type="common">Water flea</name>
    <dbReference type="NCBI Taxonomy" id="6669"/>
    <lineage>
        <taxon>Eukaryota</taxon>
        <taxon>Metazoa</taxon>
        <taxon>Ecdysozoa</taxon>
        <taxon>Arthropoda</taxon>
        <taxon>Crustacea</taxon>
        <taxon>Branchiopoda</taxon>
        <taxon>Diplostraca</taxon>
        <taxon>Cladocera</taxon>
        <taxon>Anomopoda</taxon>
        <taxon>Daphniidae</taxon>
        <taxon>Daphnia</taxon>
    </lineage>
</organism>